<dbReference type="InterPro" id="IPR013482">
    <property type="entry name" value="Molybde_CF_guanTrfase"/>
</dbReference>
<evidence type="ECO:0000259" key="9">
    <source>
        <dbReference type="Pfam" id="PF12804"/>
    </source>
</evidence>
<feature type="binding site" evidence="8">
    <location>
        <position position="64"/>
    </location>
    <ligand>
        <name>GTP</name>
        <dbReference type="ChEBI" id="CHEBI:37565"/>
    </ligand>
</feature>
<comment type="caution">
    <text evidence="8">Lacks conserved residue(s) required for the propagation of feature annotation.</text>
</comment>
<dbReference type="GO" id="GO:0005737">
    <property type="term" value="C:cytoplasm"/>
    <property type="evidence" value="ECO:0007669"/>
    <property type="project" value="UniProtKB-SubCell"/>
</dbReference>
<evidence type="ECO:0000313" key="10">
    <source>
        <dbReference type="EMBL" id="SHE77974.1"/>
    </source>
</evidence>
<dbReference type="PANTHER" id="PTHR19136">
    <property type="entry name" value="MOLYBDENUM COFACTOR GUANYLYLTRANSFERASE"/>
    <property type="match status" value="1"/>
</dbReference>
<evidence type="ECO:0000256" key="7">
    <source>
        <dbReference type="ARBA" id="ARBA00023150"/>
    </source>
</evidence>
<dbReference type="Gene3D" id="3.90.550.10">
    <property type="entry name" value="Spore Coat Polysaccharide Biosynthesis Protein SpsA, Chain A"/>
    <property type="match status" value="1"/>
</dbReference>
<feature type="binding site" evidence="8">
    <location>
        <position position="19"/>
    </location>
    <ligand>
        <name>GTP</name>
        <dbReference type="ChEBI" id="CHEBI:37565"/>
    </ligand>
</feature>
<keyword evidence="1 8" id="KW-0963">Cytoplasm</keyword>
<dbReference type="OrthoDB" id="9788394at2"/>
<dbReference type="EMBL" id="FQVB01000007">
    <property type="protein sequence ID" value="SHE77974.1"/>
    <property type="molecule type" value="Genomic_DNA"/>
</dbReference>
<keyword evidence="4 8" id="KW-0547">Nucleotide-binding</keyword>
<reference evidence="11" key="1">
    <citation type="submission" date="2016-11" db="EMBL/GenBank/DDBJ databases">
        <authorList>
            <person name="Varghese N."/>
            <person name="Submissions S."/>
        </authorList>
    </citation>
    <scope>NUCLEOTIDE SEQUENCE [LARGE SCALE GENOMIC DNA]</scope>
    <source>
        <strain evidence="11">DSM 9756</strain>
    </source>
</reference>
<keyword evidence="3 8" id="KW-0479">Metal-binding</keyword>
<evidence type="ECO:0000256" key="8">
    <source>
        <dbReference type="HAMAP-Rule" id="MF_00316"/>
    </source>
</evidence>
<comment type="similarity">
    <text evidence="8">Belongs to the MobA family.</text>
</comment>
<dbReference type="EC" id="2.7.7.77" evidence="8"/>
<accession>A0A1M4W9Q8</accession>
<feature type="binding site" evidence="8">
    <location>
        <position position="93"/>
    </location>
    <ligand>
        <name>GTP</name>
        <dbReference type="ChEBI" id="CHEBI:37565"/>
    </ligand>
</feature>
<proteinExistence type="inferred from homology"/>
<evidence type="ECO:0000256" key="4">
    <source>
        <dbReference type="ARBA" id="ARBA00022741"/>
    </source>
</evidence>
<keyword evidence="6 8" id="KW-0342">GTP-binding</keyword>
<keyword evidence="2 8" id="KW-0808">Transferase</keyword>
<keyword evidence="11" id="KW-1185">Reference proteome</keyword>
<evidence type="ECO:0000256" key="5">
    <source>
        <dbReference type="ARBA" id="ARBA00022842"/>
    </source>
</evidence>
<dbReference type="PANTHER" id="PTHR19136:SF81">
    <property type="entry name" value="MOLYBDENUM COFACTOR GUANYLYLTRANSFERASE"/>
    <property type="match status" value="1"/>
</dbReference>
<evidence type="ECO:0000313" key="11">
    <source>
        <dbReference type="Proteomes" id="UP000184076"/>
    </source>
</evidence>
<dbReference type="InterPro" id="IPR025877">
    <property type="entry name" value="MobA-like_NTP_Trfase"/>
</dbReference>
<dbReference type="Proteomes" id="UP000184076">
    <property type="component" value="Unassembled WGS sequence"/>
</dbReference>
<evidence type="ECO:0000256" key="3">
    <source>
        <dbReference type="ARBA" id="ARBA00022723"/>
    </source>
</evidence>
<dbReference type="GO" id="GO:0006777">
    <property type="term" value="P:Mo-molybdopterin cofactor biosynthetic process"/>
    <property type="evidence" value="ECO:0007669"/>
    <property type="project" value="UniProtKB-KW"/>
</dbReference>
<dbReference type="AlphaFoldDB" id="A0A1M4W9Q8"/>
<comment type="domain">
    <text evidence="8">The N-terminal domain determines nucleotide recognition and specific binding, while the C-terminal domain determines the specific binding to the target protein.</text>
</comment>
<organism evidence="10 11">
    <name type="scientific">Desulfacinum infernum DSM 9756</name>
    <dbReference type="NCBI Taxonomy" id="1121391"/>
    <lineage>
        <taxon>Bacteria</taxon>
        <taxon>Pseudomonadati</taxon>
        <taxon>Thermodesulfobacteriota</taxon>
        <taxon>Syntrophobacteria</taxon>
        <taxon>Syntrophobacterales</taxon>
        <taxon>Syntrophobacteraceae</taxon>
        <taxon>Desulfacinum</taxon>
    </lineage>
</organism>
<comment type="cofactor">
    <cofactor evidence="8">
        <name>Mg(2+)</name>
        <dbReference type="ChEBI" id="CHEBI:18420"/>
    </cofactor>
</comment>
<protein>
    <recommendedName>
        <fullName evidence="8">Probable molybdenum cofactor guanylyltransferase</fullName>
        <shortName evidence="8">MoCo guanylyltransferase</shortName>
        <ecNumber evidence="8">2.7.7.77</ecNumber>
    </recommendedName>
    <alternativeName>
        <fullName evidence="8">GTP:molybdopterin guanylyltransferase</fullName>
    </alternativeName>
    <alternativeName>
        <fullName evidence="8">Mo-MPT guanylyltransferase</fullName>
    </alternativeName>
    <alternativeName>
        <fullName evidence="8">Molybdopterin guanylyltransferase</fullName>
    </alternativeName>
    <alternativeName>
        <fullName evidence="8">Molybdopterin-guanine dinucleotide synthase</fullName>
        <shortName evidence="8">MGD synthase</shortName>
    </alternativeName>
</protein>
<feature type="binding site" evidence="8">
    <location>
        <begin position="7"/>
        <end position="9"/>
    </location>
    <ligand>
        <name>GTP</name>
        <dbReference type="ChEBI" id="CHEBI:37565"/>
    </ligand>
</feature>
<keyword evidence="5 8" id="KW-0460">Magnesium</keyword>
<sequence>MITGAVLAGGESSRFGRDKALEVFHGTRMVDRCVQGLRALCDPVLVVANDLSRLLDVDAALVRDIIPRRGPLGGIYTALFFSPHPWVLVKATDMPYLEPALAERLAREALQDKADVVVPRTGPYYEPLLAAYHVRCLPHVARCIRDDKRQIISFYGKVRVRTLEETQWRPLDPRGRSFWNVNTPEDLQRILLEEET</sequence>
<evidence type="ECO:0000256" key="1">
    <source>
        <dbReference type="ARBA" id="ARBA00022490"/>
    </source>
</evidence>
<dbReference type="HAMAP" id="MF_00316">
    <property type="entry name" value="MobA"/>
    <property type="match status" value="1"/>
</dbReference>
<comment type="catalytic activity">
    <reaction evidence="8">
        <text>Mo-molybdopterin + GTP + H(+) = Mo-molybdopterin guanine dinucleotide + diphosphate</text>
        <dbReference type="Rhea" id="RHEA:34243"/>
        <dbReference type="ChEBI" id="CHEBI:15378"/>
        <dbReference type="ChEBI" id="CHEBI:33019"/>
        <dbReference type="ChEBI" id="CHEBI:37565"/>
        <dbReference type="ChEBI" id="CHEBI:71302"/>
        <dbReference type="ChEBI" id="CHEBI:71310"/>
        <dbReference type="EC" id="2.7.7.77"/>
    </reaction>
</comment>
<dbReference type="GO" id="GO:0046872">
    <property type="term" value="F:metal ion binding"/>
    <property type="evidence" value="ECO:0007669"/>
    <property type="project" value="UniProtKB-KW"/>
</dbReference>
<dbReference type="InterPro" id="IPR029044">
    <property type="entry name" value="Nucleotide-diphossugar_trans"/>
</dbReference>
<dbReference type="STRING" id="1121391.SAMN02745206_00816"/>
<dbReference type="GO" id="GO:0061603">
    <property type="term" value="F:molybdenum cofactor guanylyltransferase activity"/>
    <property type="evidence" value="ECO:0007669"/>
    <property type="project" value="UniProtKB-EC"/>
</dbReference>
<evidence type="ECO:0000256" key="6">
    <source>
        <dbReference type="ARBA" id="ARBA00023134"/>
    </source>
</evidence>
<name>A0A1M4W9Q8_9BACT</name>
<evidence type="ECO:0000256" key="2">
    <source>
        <dbReference type="ARBA" id="ARBA00022679"/>
    </source>
</evidence>
<gene>
    <name evidence="8" type="primary">mobA</name>
    <name evidence="10" type="ORF">SAMN02745206_00816</name>
</gene>
<dbReference type="SUPFAM" id="SSF53448">
    <property type="entry name" value="Nucleotide-diphospho-sugar transferases"/>
    <property type="match status" value="1"/>
</dbReference>
<feature type="domain" description="MobA-like NTP transferase" evidence="9">
    <location>
        <begin position="4"/>
        <end position="150"/>
    </location>
</feature>
<dbReference type="GO" id="GO:0005525">
    <property type="term" value="F:GTP binding"/>
    <property type="evidence" value="ECO:0007669"/>
    <property type="project" value="UniProtKB-UniRule"/>
</dbReference>
<comment type="function">
    <text evidence="8">Transfers a GMP moiety from GTP to Mo-molybdopterin (Mo-MPT) cofactor (Moco or molybdenum cofactor) to form Mo-molybdopterin guanine dinucleotide (Mo-MGD) cofactor.</text>
</comment>
<dbReference type="RefSeq" id="WP_073037221.1">
    <property type="nucleotide sequence ID" value="NZ_FQVB01000007.1"/>
</dbReference>
<dbReference type="Pfam" id="PF12804">
    <property type="entry name" value="NTP_transf_3"/>
    <property type="match status" value="1"/>
</dbReference>
<comment type="subcellular location">
    <subcellularLocation>
        <location evidence="8">Cytoplasm</location>
    </subcellularLocation>
</comment>
<keyword evidence="7 8" id="KW-0501">Molybdenum cofactor biosynthesis</keyword>
<feature type="binding site" evidence="8">
    <location>
        <position position="93"/>
    </location>
    <ligand>
        <name>Mg(2+)</name>
        <dbReference type="ChEBI" id="CHEBI:18420"/>
    </ligand>
</feature>
<dbReference type="CDD" id="cd02503">
    <property type="entry name" value="MobA"/>
    <property type="match status" value="1"/>
</dbReference>
<keyword evidence="10" id="KW-0548">Nucleotidyltransferase</keyword>